<dbReference type="GO" id="GO:0006526">
    <property type="term" value="P:L-arginine biosynthetic process"/>
    <property type="evidence" value="ECO:0007669"/>
    <property type="project" value="TreeGrafter"/>
</dbReference>
<dbReference type="Gene3D" id="3.30.70.360">
    <property type="match status" value="1"/>
</dbReference>
<dbReference type="Proteomes" id="UP000034127">
    <property type="component" value="Unassembled WGS sequence"/>
</dbReference>
<dbReference type="PANTHER" id="PTHR43808">
    <property type="entry name" value="ACETYLORNITHINE DEACETYLASE"/>
    <property type="match status" value="1"/>
</dbReference>
<dbReference type="InterPro" id="IPR017706">
    <property type="entry name" value="Peptidase_M20/DapE_YgeY"/>
</dbReference>
<organism evidence="4 5">
    <name type="scientific">Candidatus Roizmanbacteria bacterium GW2011_GWC2_35_12</name>
    <dbReference type="NCBI Taxonomy" id="1618485"/>
    <lineage>
        <taxon>Bacteria</taxon>
        <taxon>Candidatus Roizmaniibacteriota</taxon>
    </lineage>
</organism>
<dbReference type="NCBIfam" id="NF009555">
    <property type="entry name" value="PRK13004.1"/>
    <property type="match status" value="1"/>
</dbReference>
<accession>A0A0G0B8D7</accession>
<name>A0A0G0B8D7_9BACT</name>
<protein>
    <submittedName>
        <fullName evidence="4">M20/DapE family protein YgeY</fullName>
    </submittedName>
</protein>
<keyword evidence="2" id="KW-0378">Hydrolase</keyword>
<keyword evidence="1" id="KW-0479">Metal-binding</keyword>
<dbReference type="PATRIC" id="fig|1618485.3.peg.1025"/>
<dbReference type="AlphaFoldDB" id="A0A0G0B8D7"/>
<reference evidence="4 5" key="1">
    <citation type="journal article" date="2015" name="Nature">
        <title>rRNA introns, odd ribosomes, and small enigmatic genomes across a large radiation of phyla.</title>
        <authorList>
            <person name="Brown C.T."/>
            <person name="Hug L.A."/>
            <person name="Thomas B.C."/>
            <person name="Sharon I."/>
            <person name="Castelle C.J."/>
            <person name="Singh A."/>
            <person name="Wilkins M.J."/>
            <person name="Williams K.H."/>
            <person name="Banfield J.F."/>
        </authorList>
    </citation>
    <scope>NUCLEOTIDE SEQUENCE [LARGE SCALE GENOMIC DNA]</scope>
</reference>
<dbReference type="Pfam" id="PF01546">
    <property type="entry name" value="Peptidase_M20"/>
    <property type="match status" value="1"/>
</dbReference>
<dbReference type="GO" id="GO:0046872">
    <property type="term" value="F:metal ion binding"/>
    <property type="evidence" value="ECO:0007669"/>
    <property type="project" value="UniProtKB-KW"/>
</dbReference>
<evidence type="ECO:0000313" key="5">
    <source>
        <dbReference type="Proteomes" id="UP000034127"/>
    </source>
</evidence>
<dbReference type="Gene3D" id="3.40.630.10">
    <property type="entry name" value="Zn peptidases"/>
    <property type="match status" value="2"/>
</dbReference>
<evidence type="ECO:0000256" key="1">
    <source>
        <dbReference type="ARBA" id="ARBA00022723"/>
    </source>
</evidence>
<evidence type="ECO:0000313" key="4">
    <source>
        <dbReference type="EMBL" id="KKP65633.1"/>
    </source>
</evidence>
<gene>
    <name evidence="4" type="ORF">UR63_C0048G0008</name>
</gene>
<dbReference type="InterPro" id="IPR002933">
    <property type="entry name" value="Peptidase_M20"/>
</dbReference>
<dbReference type="PANTHER" id="PTHR43808:SF31">
    <property type="entry name" value="N-ACETYL-L-CITRULLINE DEACETYLASE"/>
    <property type="match status" value="1"/>
</dbReference>
<dbReference type="InterPro" id="IPR036264">
    <property type="entry name" value="Bact_exopeptidase_dim_dom"/>
</dbReference>
<dbReference type="SUPFAM" id="SSF53187">
    <property type="entry name" value="Zn-dependent exopeptidases"/>
    <property type="match status" value="1"/>
</dbReference>
<dbReference type="InterPro" id="IPR011650">
    <property type="entry name" value="Peptidase_M20_dimer"/>
</dbReference>
<dbReference type="EMBL" id="LBPX01000048">
    <property type="protein sequence ID" value="KKP65633.1"/>
    <property type="molecule type" value="Genomic_DNA"/>
</dbReference>
<dbReference type="NCBIfam" id="TIGR03526">
    <property type="entry name" value="selenium_YgeY"/>
    <property type="match status" value="1"/>
</dbReference>
<dbReference type="GO" id="GO:0008777">
    <property type="term" value="F:acetylornithine deacetylase activity"/>
    <property type="evidence" value="ECO:0007669"/>
    <property type="project" value="TreeGrafter"/>
</dbReference>
<dbReference type="InterPro" id="IPR050072">
    <property type="entry name" value="Peptidase_M20A"/>
</dbReference>
<evidence type="ECO:0000259" key="3">
    <source>
        <dbReference type="Pfam" id="PF07687"/>
    </source>
</evidence>
<feature type="domain" description="Peptidase M20 dimerisation" evidence="3">
    <location>
        <begin position="180"/>
        <end position="281"/>
    </location>
</feature>
<evidence type="ECO:0000256" key="2">
    <source>
        <dbReference type="ARBA" id="ARBA00022801"/>
    </source>
</evidence>
<sequence>MFDKKLISKTAEKYKKDIVKFLRDIVAIPSLSTKEKKVVDRISLEMKKIGYDEITIDPMGNIFGRIGKGKKIIVFDGHIDTVDIGDPSLWKVDPFKGRYEQDLIYGRGSADQKGGFASALYAGKILKDLKLQGDYSFYVCGSIMEEDCDGLNWQYILKNGEIKPNVVVLTESTSLNIYRGQRGRMEIEITTKGISCHGSAPERGINAIYKMAPIIKDIEKLNSRLKIDKFLGKGTVTISQIRSTSPSLCAVSDSCTINLDRRLTAGETEKSAIEEIRKLSSFKKANAGVKVLDYKEKSYKDLVFPTKKYYPMWTVPEQGKEVQTAVRAYRRLYGKKPKISHWVFSTNGIATMGMHKIPTIGFGPGDEKQAHSPNENIPAQDLVEAMKFYVAFTLEYC</sequence>
<proteinExistence type="predicted"/>
<comment type="caution">
    <text evidence="4">The sequence shown here is derived from an EMBL/GenBank/DDBJ whole genome shotgun (WGS) entry which is preliminary data.</text>
</comment>
<dbReference type="SUPFAM" id="SSF55031">
    <property type="entry name" value="Bacterial exopeptidase dimerisation domain"/>
    <property type="match status" value="1"/>
</dbReference>
<dbReference type="Pfam" id="PF07687">
    <property type="entry name" value="M20_dimer"/>
    <property type="match status" value="1"/>
</dbReference>